<feature type="compositionally biased region" description="Basic and acidic residues" evidence="1">
    <location>
        <begin position="178"/>
        <end position="187"/>
    </location>
</feature>
<feature type="compositionally biased region" description="Low complexity" evidence="1">
    <location>
        <begin position="102"/>
        <end position="113"/>
    </location>
</feature>
<proteinExistence type="evidence at transcript level"/>
<feature type="compositionally biased region" description="Polar residues" evidence="1">
    <location>
        <begin position="118"/>
        <end position="130"/>
    </location>
</feature>
<feature type="compositionally biased region" description="Basic and acidic residues" evidence="1">
    <location>
        <begin position="58"/>
        <end position="70"/>
    </location>
</feature>
<feature type="compositionally biased region" description="Low complexity" evidence="1">
    <location>
        <begin position="1"/>
        <end position="18"/>
    </location>
</feature>
<feature type="region of interest" description="Disordered" evidence="1">
    <location>
        <begin position="178"/>
        <end position="202"/>
    </location>
</feature>
<evidence type="ECO:0000313" key="2">
    <source>
        <dbReference type="EMBL" id="CAB3263934.1"/>
    </source>
</evidence>
<protein>
    <submittedName>
        <fullName evidence="2">M-phase-specific PLK1-interacting protein</fullName>
    </submittedName>
</protein>
<feature type="compositionally biased region" description="Polar residues" evidence="1">
    <location>
        <begin position="74"/>
        <end position="101"/>
    </location>
</feature>
<feature type="region of interest" description="Disordered" evidence="1">
    <location>
        <begin position="1"/>
        <end position="146"/>
    </location>
</feature>
<organism evidence="2">
    <name type="scientific">Phallusia mammillata</name>
    <dbReference type="NCBI Taxonomy" id="59560"/>
    <lineage>
        <taxon>Eukaryota</taxon>
        <taxon>Metazoa</taxon>
        <taxon>Chordata</taxon>
        <taxon>Tunicata</taxon>
        <taxon>Ascidiacea</taxon>
        <taxon>Phlebobranchia</taxon>
        <taxon>Ascidiidae</taxon>
        <taxon>Phallusia</taxon>
    </lineage>
</organism>
<feature type="compositionally biased region" description="Polar residues" evidence="1">
    <location>
        <begin position="29"/>
        <end position="54"/>
    </location>
</feature>
<dbReference type="InterPro" id="IPR028265">
    <property type="entry name" value="TTDN1/SICKLE"/>
</dbReference>
<reference evidence="2" key="1">
    <citation type="submission" date="2020-04" db="EMBL/GenBank/DDBJ databases">
        <authorList>
            <person name="Neveu A P."/>
        </authorList>
    </citation>
    <scope>NUCLEOTIDE SEQUENCE</scope>
    <source>
        <tissue evidence="2">Whole embryo</tissue>
    </source>
</reference>
<evidence type="ECO:0000256" key="1">
    <source>
        <dbReference type="SAM" id="MobiDB-lite"/>
    </source>
</evidence>
<dbReference type="AlphaFoldDB" id="A0A6F9DKF6"/>
<sequence length="202" mass="22844">MNSRHFSPNSNQNFNSPNGMQHNRMRGRSFNSPTWQSPPWVGQNSGNNYQSPGNINEGPRRGAWKNDYKPSRGYYNSPNSPNFHSNKSFNQTSTPRGNQRQSFGNSSHNSSGFIPLPTSRNFSRHNSPYSRGNNRPYRGGRNFSGQKSYQRQSFGQQPIESYFKPSMLENPWAVFTKDNHSSGKKDSSIILPSKPDCAVSTT</sequence>
<gene>
    <name evidence="2" type="primary">Mplkip</name>
</gene>
<accession>A0A6F9DKF6</accession>
<feature type="compositionally biased region" description="Low complexity" evidence="1">
    <location>
        <begin position="131"/>
        <end position="141"/>
    </location>
</feature>
<name>A0A6F9DKF6_9ASCI</name>
<dbReference type="Pfam" id="PF15502">
    <property type="entry name" value="MPLKIP"/>
    <property type="match status" value="1"/>
</dbReference>
<dbReference type="EMBL" id="LR788072">
    <property type="protein sequence ID" value="CAB3263934.1"/>
    <property type="molecule type" value="mRNA"/>
</dbReference>